<evidence type="ECO:0000313" key="3">
    <source>
        <dbReference type="Proteomes" id="UP000002730"/>
    </source>
</evidence>
<evidence type="ECO:0000259" key="1">
    <source>
        <dbReference type="Pfam" id="PF03551"/>
    </source>
</evidence>
<dbReference type="PANTHER" id="PTHR33169:SF13">
    <property type="entry name" value="PADR-FAMILY TRANSCRIPTIONAL REGULATOR"/>
    <property type="match status" value="1"/>
</dbReference>
<dbReference type="EMBL" id="CP002160">
    <property type="protein sequence ID" value="ADL53894.1"/>
    <property type="molecule type" value="Genomic_DNA"/>
</dbReference>
<dbReference type="PANTHER" id="PTHR33169">
    <property type="entry name" value="PADR-FAMILY TRANSCRIPTIONAL REGULATOR"/>
    <property type="match status" value="1"/>
</dbReference>
<dbReference type="STRING" id="573061.Clocel_4233"/>
<dbReference type="HOGENOM" id="CLU_063440_4_1_9"/>
<dbReference type="InterPro" id="IPR052509">
    <property type="entry name" value="Metal_resp_DNA-bind_regulator"/>
</dbReference>
<dbReference type="KEGG" id="ccb:Clocel_4233"/>
<dbReference type="OrthoDB" id="9814826at2"/>
<dbReference type="InterPro" id="IPR036390">
    <property type="entry name" value="WH_DNA-bd_sf"/>
</dbReference>
<evidence type="ECO:0000313" key="2">
    <source>
        <dbReference type="EMBL" id="ADL53894.1"/>
    </source>
</evidence>
<dbReference type="eggNOG" id="COG1695">
    <property type="taxonomic scope" value="Bacteria"/>
</dbReference>
<feature type="domain" description="Transcription regulator PadR N-terminal" evidence="1">
    <location>
        <begin position="24"/>
        <end position="88"/>
    </location>
</feature>
<sequence>MKKTANEFLPLTETTYLILTSLWQPLHGYGIMQNVERITNSRIILAPGTLYGALSKLTKDKLIEVVDTSLEVDRKKTYELTALGRTVVQLELNRLETLLVESKKLLGGVNFGKD</sequence>
<dbReference type="Proteomes" id="UP000002730">
    <property type="component" value="Chromosome"/>
</dbReference>
<dbReference type="InterPro" id="IPR036388">
    <property type="entry name" value="WH-like_DNA-bd_sf"/>
</dbReference>
<gene>
    <name evidence="2" type="ordered locus">Clocel_4233</name>
</gene>
<dbReference type="Gene3D" id="1.10.10.10">
    <property type="entry name" value="Winged helix-like DNA-binding domain superfamily/Winged helix DNA-binding domain"/>
    <property type="match status" value="1"/>
</dbReference>
<keyword evidence="3" id="KW-1185">Reference proteome</keyword>
<dbReference type="AlphaFoldDB" id="D9SNA2"/>
<proteinExistence type="predicted"/>
<dbReference type="Pfam" id="PF03551">
    <property type="entry name" value="PadR"/>
    <property type="match status" value="1"/>
</dbReference>
<dbReference type="SUPFAM" id="SSF46785">
    <property type="entry name" value="Winged helix' DNA-binding domain"/>
    <property type="match status" value="1"/>
</dbReference>
<name>D9SNA2_CLOC7</name>
<organism evidence="2 3">
    <name type="scientific">Clostridium cellulovorans (strain ATCC 35296 / DSM 3052 / OCM 3 / 743B)</name>
    <dbReference type="NCBI Taxonomy" id="573061"/>
    <lineage>
        <taxon>Bacteria</taxon>
        <taxon>Bacillati</taxon>
        <taxon>Bacillota</taxon>
        <taxon>Clostridia</taxon>
        <taxon>Eubacteriales</taxon>
        <taxon>Clostridiaceae</taxon>
        <taxon>Clostridium</taxon>
    </lineage>
</organism>
<reference evidence="2 3" key="1">
    <citation type="submission" date="2010-08" db="EMBL/GenBank/DDBJ databases">
        <title>Complete sequence of Clostridium cellulovorans 743B.</title>
        <authorList>
            <consortium name="US DOE Joint Genome Institute"/>
            <person name="Lucas S."/>
            <person name="Copeland A."/>
            <person name="Lapidus A."/>
            <person name="Cheng J.-F."/>
            <person name="Bruce D."/>
            <person name="Goodwin L."/>
            <person name="Pitluck S."/>
            <person name="Chertkov O."/>
            <person name="Detter J.C."/>
            <person name="Han C."/>
            <person name="Tapia R."/>
            <person name="Land M."/>
            <person name="Hauser L."/>
            <person name="Chang Y.-J."/>
            <person name="Jeffries C."/>
            <person name="Kyrpides N."/>
            <person name="Ivanova N."/>
            <person name="Mikhailova N."/>
            <person name="Hemme C.L."/>
            <person name="Woyke T."/>
        </authorList>
    </citation>
    <scope>NUCLEOTIDE SEQUENCE [LARGE SCALE GENOMIC DNA]</scope>
    <source>
        <strain evidence="3">ATCC 35296 / DSM 3052 / OCM 3 / 743B</strain>
    </source>
</reference>
<dbReference type="InterPro" id="IPR005149">
    <property type="entry name" value="Tscrpt_reg_PadR_N"/>
</dbReference>
<protein>
    <submittedName>
        <fullName evidence="2">Transcriptional regulator PadR family protein</fullName>
    </submittedName>
</protein>
<dbReference type="RefSeq" id="WP_010074247.1">
    <property type="nucleotide sequence ID" value="NC_014393.1"/>
</dbReference>
<accession>D9SNA2</accession>